<keyword evidence="8" id="KW-1185">Reference proteome</keyword>
<feature type="transmembrane region" description="Helical" evidence="6">
    <location>
        <begin position="275"/>
        <end position="295"/>
    </location>
</feature>
<evidence type="ECO:0000256" key="1">
    <source>
        <dbReference type="ARBA" id="ARBA00004651"/>
    </source>
</evidence>
<dbReference type="InterPro" id="IPR002293">
    <property type="entry name" value="AA/rel_permease1"/>
</dbReference>
<protein>
    <submittedName>
        <fullName evidence="7">Ethanolamine permease</fullName>
    </submittedName>
</protein>
<comment type="caution">
    <text evidence="7">The sequence shown here is derived from an EMBL/GenBank/DDBJ whole genome shotgun (WGS) entry which is preliminary data.</text>
</comment>
<feature type="transmembrane region" description="Helical" evidence="6">
    <location>
        <begin position="39"/>
        <end position="63"/>
    </location>
</feature>
<feature type="transmembrane region" description="Helical" evidence="6">
    <location>
        <begin position="189"/>
        <end position="211"/>
    </location>
</feature>
<keyword evidence="4 6" id="KW-1133">Transmembrane helix</keyword>
<dbReference type="PIRSF" id="PIRSF006060">
    <property type="entry name" value="AA_transporter"/>
    <property type="match status" value="1"/>
</dbReference>
<dbReference type="GO" id="GO:0005886">
    <property type="term" value="C:plasma membrane"/>
    <property type="evidence" value="ECO:0007669"/>
    <property type="project" value="UniProtKB-SubCell"/>
</dbReference>
<feature type="transmembrane region" description="Helical" evidence="6">
    <location>
        <begin position="117"/>
        <end position="142"/>
    </location>
</feature>
<dbReference type="InterPro" id="IPR004757">
    <property type="entry name" value="EtNH_permease"/>
</dbReference>
<feature type="transmembrane region" description="Helical" evidence="6">
    <location>
        <begin position="223"/>
        <end position="245"/>
    </location>
</feature>
<feature type="transmembrane region" description="Helical" evidence="6">
    <location>
        <begin position="346"/>
        <end position="367"/>
    </location>
</feature>
<feature type="transmembrane region" description="Helical" evidence="6">
    <location>
        <begin position="324"/>
        <end position="340"/>
    </location>
</feature>
<keyword evidence="2" id="KW-1003">Cell membrane</keyword>
<comment type="subcellular location">
    <subcellularLocation>
        <location evidence="1">Cell membrane</location>
        <topology evidence="1">Multi-pass membrane protein</topology>
    </subcellularLocation>
</comment>
<keyword evidence="3 6" id="KW-0812">Transmembrane</keyword>
<dbReference type="GO" id="GO:0022857">
    <property type="term" value="F:transmembrane transporter activity"/>
    <property type="evidence" value="ECO:0007669"/>
    <property type="project" value="InterPro"/>
</dbReference>
<proteinExistence type="predicted"/>
<evidence type="ECO:0000313" key="7">
    <source>
        <dbReference type="EMBL" id="RFM26238.1"/>
    </source>
</evidence>
<dbReference type="PANTHER" id="PTHR42770">
    <property type="entry name" value="AMINO ACID TRANSPORTER-RELATED"/>
    <property type="match status" value="1"/>
</dbReference>
<dbReference type="RefSeq" id="WP_116849110.1">
    <property type="nucleotide sequence ID" value="NZ_QTJU01000010.1"/>
</dbReference>
<dbReference type="Proteomes" id="UP000261284">
    <property type="component" value="Unassembled WGS sequence"/>
</dbReference>
<dbReference type="PANTHER" id="PTHR42770:SF7">
    <property type="entry name" value="MEMBRANE PROTEIN"/>
    <property type="match status" value="1"/>
</dbReference>
<feature type="transmembrane region" description="Helical" evidence="6">
    <location>
        <begin position="84"/>
        <end position="111"/>
    </location>
</feature>
<evidence type="ECO:0000256" key="2">
    <source>
        <dbReference type="ARBA" id="ARBA00022475"/>
    </source>
</evidence>
<evidence type="ECO:0000256" key="6">
    <source>
        <dbReference type="SAM" id="Phobius"/>
    </source>
</evidence>
<dbReference type="EMBL" id="QTJU01000010">
    <property type="protein sequence ID" value="RFM26238.1"/>
    <property type="molecule type" value="Genomic_DNA"/>
</dbReference>
<dbReference type="InterPro" id="IPR050367">
    <property type="entry name" value="APC_superfamily"/>
</dbReference>
<feature type="transmembrane region" description="Helical" evidence="6">
    <location>
        <begin position="382"/>
        <end position="404"/>
    </location>
</feature>
<feature type="transmembrane region" description="Helical" evidence="6">
    <location>
        <begin position="15"/>
        <end position="33"/>
    </location>
</feature>
<accession>A0A3E1NEN9</accession>
<dbReference type="NCBIfam" id="TIGR00908">
    <property type="entry name" value="2A0305"/>
    <property type="match status" value="1"/>
</dbReference>
<evidence type="ECO:0000256" key="3">
    <source>
        <dbReference type="ARBA" id="ARBA00022692"/>
    </source>
</evidence>
<dbReference type="AlphaFoldDB" id="A0A3E1NEN9"/>
<evidence type="ECO:0000256" key="5">
    <source>
        <dbReference type="ARBA" id="ARBA00023136"/>
    </source>
</evidence>
<gene>
    <name evidence="7" type="primary">eat</name>
    <name evidence="7" type="ORF">DXN05_20205</name>
</gene>
<organism evidence="7 8">
    <name type="scientific">Deminuibacter soli</name>
    <dbReference type="NCBI Taxonomy" id="2291815"/>
    <lineage>
        <taxon>Bacteria</taxon>
        <taxon>Pseudomonadati</taxon>
        <taxon>Bacteroidota</taxon>
        <taxon>Chitinophagia</taxon>
        <taxon>Chitinophagales</taxon>
        <taxon>Chitinophagaceae</taxon>
        <taxon>Deminuibacter</taxon>
    </lineage>
</organism>
<dbReference type="Gene3D" id="1.20.1740.10">
    <property type="entry name" value="Amino acid/polyamine transporter I"/>
    <property type="match status" value="1"/>
</dbReference>
<keyword evidence="5 6" id="KW-0472">Membrane</keyword>
<reference evidence="7 8" key="1">
    <citation type="submission" date="2018-08" db="EMBL/GenBank/DDBJ databases">
        <title>Chitinophagaceae sp. K23C18032701, a novel bacterium isolated from forest soil.</title>
        <authorList>
            <person name="Wang C."/>
        </authorList>
    </citation>
    <scope>NUCLEOTIDE SEQUENCE [LARGE SCALE GENOMIC DNA]</scope>
    <source>
        <strain evidence="7 8">K23C18032701</strain>
    </source>
</reference>
<feature type="transmembrane region" description="Helical" evidence="6">
    <location>
        <begin position="410"/>
        <end position="427"/>
    </location>
</feature>
<name>A0A3E1NEN9_9BACT</name>
<dbReference type="OrthoDB" id="9806937at2"/>
<sequence length="445" mass="48523">MPTQSTALKKVLKPLHIWAIAVGLVISGEYFGWNYGWGAAGTMGFLLVTLVVTVLYVTFIFSFTELTTCIPHAGGPFAYAYRALGATGALLAGYATLIEFLFAAPAIAFALGSYVHFLYPSMGVKAVAVGCYVLFTFINLLGIKESARFSLLVTLLAVGELLIYCGIVAPSFSAANFMHHAMPQHWGGLFAAVPFAIWLYVCIEGVAMVAEEVRDIKKDIPKGYISGIVTLMLLAFAVMILTGGITNWERLSNIDYPLPESIGIVLGRQSSVTQLFAGIGLFGLIASFHSIIISYSRQVFALARSSYLPVVLSRVNKRFQTPHWALLAGGFIGLLAMLYADTSKLVIVSTLGAVVMYVISMISLFVLRRREPQLQRPFKAPLYPYFPAIALVLSLVALGTIVYYYTLLSAWFFGGMLLVTVLFYATGRHRRNAAADTSFTVLLTE</sequence>
<dbReference type="Pfam" id="PF13520">
    <property type="entry name" value="AA_permease_2"/>
    <property type="match status" value="1"/>
</dbReference>
<evidence type="ECO:0000313" key="8">
    <source>
        <dbReference type="Proteomes" id="UP000261284"/>
    </source>
</evidence>
<evidence type="ECO:0000256" key="4">
    <source>
        <dbReference type="ARBA" id="ARBA00022989"/>
    </source>
</evidence>
<feature type="transmembrane region" description="Helical" evidence="6">
    <location>
        <begin position="149"/>
        <end position="169"/>
    </location>
</feature>